<dbReference type="Proteomes" id="UP000807716">
    <property type="component" value="Unassembled WGS sequence"/>
</dbReference>
<evidence type="ECO:0000256" key="2">
    <source>
        <dbReference type="ARBA" id="ARBA00022777"/>
    </source>
</evidence>
<dbReference type="InterPro" id="IPR029056">
    <property type="entry name" value="Ribokinase-like"/>
</dbReference>
<keyword evidence="1" id="KW-0808">Transferase</keyword>
<evidence type="ECO:0000313" key="5">
    <source>
        <dbReference type="Proteomes" id="UP000807716"/>
    </source>
</evidence>
<proteinExistence type="predicted"/>
<reference evidence="4" key="1">
    <citation type="journal article" date="2020" name="Fungal Divers.">
        <title>Resolving the Mortierellaceae phylogeny through synthesis of multi-gene phylogenetics and phylogenomics.</title>
        <authorList>
            <person name="Vandepol N."/>
            <person name="Liber J."/>
            <person name="Desiro A."/>
            <person name="Na H."/>
            <person name="Kennedy M."/>
            <person name="Barry K."/>
            <person name="Grigoriev I.V."/>
            <person name="Miller A.N."/>
            <person name="O'Donnell K."/>
            <person name="Stajich J.E."/>
            <person name="Bonito G."/>
        </authorList>
    </citation>
    <scope>NUCLEOTIDE SEQUENCE</scope>
    <source>
        <strain evidence="4">BC1065</strain>
    </source>
</reference>
<dbReference type="Gene3D" id="3.40.1190.20">
    <property type="match status" value="1"/>
</dbReference>
<dbReference type="AlphaFoldDB" id="A0A9P6QBP8"/>
<evidence type="ECO:0000259" key="3">
    <source>
        <dbReference type="Pfam" id="PF00294"/>
    </source>
</evidence>
<evidence type="ECO:0000313" key="4">
    <source>
        <dbReference type="EMBL" id="KAG0264812.1"/>
    </source>
</evidence>
<dbReference type="Pfam" id="PF00294">
    <property type="entry name" value="PfkB"/>
    <property type="match status" value="1"/>
</dbReference>
<keyword evidence="2" id="KW-0418">Kinase</keyword>
<comment type="caution">
    <text evidence="4">The sequence shown here is derived from an EMBL/GenBank/DDBJ whole genome shotgun (WGS) entry which is preliminary data.</text>
</comment>
<dbReference type="InterPro" id="IPR002173">
    <property type="entry name" value="Carboh/pur_kinase_PfkB_CS"/>
</dbReference>
<dbReference type="InterPro" id="IPR011611">
    <property type="entry name" value="PfkB_dom"/>
</dbReference>
<feature type="domain" description="Carbohydrate kinase PfkB" evidence="3">
    <location>
        <begin position="86"/>
        <end position="207"/>
    </location>
</feature>
<organism evidence="4 5">
    <name type="scientific">Actinomortierella ambigua</name>
    <dbReference type="NCBI Taxonomy" id="1343610"/>
    <lineage>
        <taxon>Eukaryota</taxon>
        <taxon>Fungi</taxon>
        <taxon>Fungi incertae sedis</taxon>
        <taxon>Mucoromycota</taxon>
        <taxon>Mortierellomycotina</taxon>
        <taxon>Mortierellomycetes</taxon>
        <taxon>Mortierellales</taxon>
        <taxon>Mortierellaceae</taxon>
        <taxon>Actinomortierella</taxon>
    </lineage>
</organism>
<protein>
    <recommendedName>
        <fullName evidence="3">Carbohydrate kinase PfkB domain-containing protein</fullName>
    </recommendedName>
</protein>
<dbReference type="PANTHER" id="PTHR42774:SF3">
    <property type="entry name" value="KETOHEXOKINASE"/>
    <property type="match status" value="1"/>
</dbReference>
<keyword evidence="5" id="KW-1185">Reference proteome</keyword>
<gene>
    <name evidence="4" type="ORF">DFQ27_001010</name>
</gene>
<evidence type="ECO:0000256" key="1">
    <source>
        <dbReference type="ARBA" id="ARBA00022679"/>
    </source>
</evidence>
<dbReference type="PANTHER" id="PTHR42774">
    <property type="entry name" value="PHOSPHOTRANSFERASE SYSTEM TRANSPORT PROTEIN"/>
    <property type="match status" value="1"/>
</dbReference>
<dbReference type="PROSITE" id="PS00584">
    <property type="entry name" value="PFKB_KINASES_2"/>
    <property type="match status" value="1"/>
</dbReference>
<sequence length="217" mass="23896">MLVAKPLFSITLPDLTCEEFVRKFEMACISLRGDIMDTSVPFKWIHFEGRNIQEVVQMIAHVEAVYVRNNWRSQLTISVEFEKGDRPGISQLLSKADVCFFSPLYAETIGFDRPDDFLSSIAEYCKPTATLFCTWGARGAVGLHIESGTKFGARAGPVAEVVDTIGAGDTFLAGIILALGVRGYDIGRGMRFACHLASRKCGQRGFKNLVSSMPSDL</sequence>
<dbReference type="InterPro" id="IPR052562">
    <property type="entry name" value="Ketohexokinase-related"/>
</dbReference>
<name>A0A9P6QBP8_9FUNG</name>
<accession>A0A9P6QBP8</accession>
<dbReference type="EMBL" id="JAAAJB010000130">
    <property type="protein sequence ID" value="KAG0264812.1"/>
    <property type="molecule type" value="Genomic_DNA"/>
</dbReference>
<dbReference type="SUPFAM" id="SSF53613">
    <property type="entry name" value="Ribokinase-like"/>
    <property type="match status" value="1"/>
</dbReference>
<dbReference type="GO" id="GO:0016301">
    <property type="term" value="F:kinase activity"/>
    <property type="evidence" value="ECO:0007669"/>
    <property type="project" value="UniProtKB-KW"/>
</dbReference>
<dbReference type="OrthoDB" id="204058at2759"/>